<gene>
    <name evidence="1" type="ORF">K443DRAFT_673080</name>
</gene>
<keyword evidence="2" id="KW-1185">Reference proteome</keyword>
<organism evidence="1 2">
    <name type="scientific">Laccaria amethystina LaAM-08-1</name>
    <dbReference type="NCBI Taxonomy" id="1095629"/>
    <lineage>
        <taxon>Eukaryota</taxon>
        <taxon>Fungi</taxon>
        <taxon>Dikarya</taxon>
        <taxon>Basidiomycota</taxon>
        <taxon>Agaricomycotina</taxon>
        <taxon>Agaricomycetes</taxon>
        <taxon>Agaricomycetidae</taxon>
        <taxon>Agaricales</taxon>
        <taxon>Agaricineae</taxon>
        <taxon>Hydnangiaceae</taxon>
        <taxon>Laccaria</taxon>
    </lineage>
</organism>
<protein>
    <submittedName>
        <fullName evidence="1">Uncharacterized protein</fullName>
    </submittedName>
</protein>
<reference evidence="1 2" key="1">
    <citation type="submission" date="2014-04" db="EMBL/GenBank/DDBJ databases">
        <authorList>
            <consortium name="DOE Joint Genome Institute"/>
            <person name="Kuo A."/>
            <person name="Kohler A."/>
            <person name="Nagy L.G."/>
            <person name="Floudas D."/>
            <person name="Copeland A."/>
            <person name="Barry K.W."/>
            <person name="Cichocki N."/>
            <person name="Veneault-Fourrey C."/>
            <person name="LaButti K."/>
            <person name="Lindquist E.A."/>
            <person name="Lipzen A."/>
            <person name="Lundell T."/>
            <person name="Morin E."/>
            <person name="Murat C."/>
            <person name="Sun H."/>
            <person name="Tunlid A."/>
            <person name="Henrissat B."/>
            <person name="Grigoriev I.V."/>
            <person name="Hibbett D.S."/>
            <person name="Martin F."/>
            <person name="Nordberg H.P."/>
            <person name="Cantor M.N."/>
            <person name="Hua S.X."/>
        </authorList>
    </citation>
    <scope>NUCLEOTIDE SEQUENCE [LARGE SCALE GENOMIC DNA]</scope>
    <source>
        <strain evidence="1 2">LaAM-08-1</strain>
    </source>
</reference>
<name>A0A0C9X6K6_9AGAR</name>
<evidence type="ECO:0000313" key="2">
    <source>
        <dbReference type="Proteomes" id="UP000054477"/>
    </source>
</evidence>
<dbReference type="HOGENOM" id="CLU_2942089_0_0_1"/>
<reference evidence="2" key="2">
    <citation type="submission" date="2015-01" db="EMBL/GenBank/DDBJ databases">
        <title>Evolutionary Origins and Diversification of the Mycorrhizal Mutualists.</title>
        <authorList>
            <consortium name="DOE Joint Genome Institute"/>
            <consortium name="Mycorrhizal Genomics Consortium"/>
            <person name="Kohler A."/>
            <person name="Kuo A."/>
            <person name="Nagy L.G."/>
            <person name="Floudas D."/>
            <person name="Copeland A."/>
            <person name="Barry K.W."/>
            <person name="Cichocki N."/>
            <person name="Veneault-Fourrey C."/>
            <person name="LaButti K."/>
            <person name="Lindquist E.A."/>
            <person name="Lipzen A."/>
            <person name="Lundell T."/>
            <person name="Morin E."/>
            <person name="Murat C."/>
            <person name="Riley R."/>
            <person name="Ohm R."/>
            <person name="Sun H."/>
            <person name="Tunlid A."/>
            <person name="Henrissat B."/>
            <person name="Grigoriev I.V."/>
            <person name="Hibbett D.S."/>
            <person name="Martin F."/>
        </authorList>
    </citation>
    <scope>NUCLEOTIDE SEQUENCE [LARGE SCALE GENOMIC DNA]</scope>
    <source>
        <strain evidence="2">LaAM-08-1</strain>
    </source>
</reference>
<accession>A0A0C9X6K6</accession>
<proteinExistence type="predicted"/>
<dbReference type="Proteomes" id="UP000054477">
    <property type="component" value="Unassembled WGS sequence"/>
</dbReference>
<dbReference type="EMBL" id="KN838545">
    <property type="protein sequence ID" value="KIK07825.1"/>
    <property type="molecule type" value="Genomic_DNA"/>
</dbReference>
<dbReference type="AlphaFoldDB" id="A0A0C9X6K6"/>
<evidence type="ECO:0000313" key="1">
    <source>
        <dbReference type="EMBL" id="KIK07825.1"/>
    </source>
</evidence>
<sequence>MIYDGDGSQAPFYKAESMKFAKARLVLRRLCLKRKVSGSRKRMVCLMQSKTHVEDVSGSC</sequence>